<evidence type="ECO:0000256" key="1">
    <source>
        <dbReference type="SAM" id="MobiDB-lite"/>
    </source>
</evidence>
<feature type="compositionally biased region" description="Low complexity" evidence="1">
    <location>
        <begin position="15"/>
        <end position="28"/>
    </location>
</feature>
<feature type="region of interest" description="Disordered" evidence="1">
    <location>
        <begin position="1"/>
        <end position="98"/>
    </location>
</feature>
<sequence>ERRGSGAVRDRDRAPALPGVQVGPAAVPVRRRDGAEVLPGQRGRPGSPGRHVGSPVLQDQAQGRVGVGHVPSGPLREQRHRRHLQGRQRRGAPREGAV</sequence>
<accession>A0A6J4HLI3</accession>
<feature type="compositionally biased region" description="Basic residues" evidence="1">
    <location>
        <begin position="78"/>
        <end position="91"/>
    </location>
</feature>
<feature type="compositionally biased region" description="Low complexity" evidence="1">
    <location>
        <begin position="39"/>
        <end position="50"/>
    </location>
</feature>
<proteinExistence type="predicted"/>
<dbReference type="AlphaFoldDB" id="A0A6J4HLI3"/>
<feature type="non-terminal residue" evidence="2">
    <location>
        <position position="1"/>
    </location>
</feature>
<evidence type="ECO:0000313" key="2">
    <source>
        <dbReference type="EMBL" id="CAA9227496.1"/>
    </source>
</evidence>
<name>A0A6J4HLI3_9ACTN</name>
<gene>
    <name evidence="2" type="ORF">AVDCRST_MAG50-1586</name>
</gene>
<reference evidence="2" key="1">
    <citation type="submission" date="2020-02" db="EMBL/GenBank/DDBJ databases">
        <authorList>
            <person name="Meier V. D."/>
        </authorList>
    </citation>
    <scope>NUCLEOTIDE SEQUENCE</scope>
    <source>
        <strain evidence="2">AVDCRST_MAG50</strain>
    </source>
</reference>
<feature type="non-terminal residue" evidence="2">
    <location>
        <position position="98"/>
    </location>
</feature>
<organism evidence="2">
    <name type="scientific">uncultured Acidimicrobiales bacterium</name>
    <dbReference type="NCBI Taxonomy" id="310071"/>
    <lineage>
        <taxon>Bacteria</taxon>
        <taxon>Bacillati</taxon>
        <taxon>Actinomycetota</taxon>
        <taxon>Acidimicrobiia</taxon>
        <taxon>Acidimicrobiales</taxon>
        <taxon>environmental samples</taxon>
    </lineage>
</organism>
<protein>
    <submittedName>
        <fullName evidence="2">Protein often found in Actinomycetes clustered with signal peptidase and/or RNaseHII</fullName>
    </submittedName>
</protein>
<dbReference type="EMBL" id="CADCTF010000053">
    <property type="protein sequence ID" value="CAA9227496.1"/>
    <property type="molecule type" value="Genomic_DNA"/>
</dbReference>